<reference evidence="2 3" key="1">
    <citation type="submission" date="2021-01" db="EMBL/GenBank/DDBJ databases">
        <title>Genomic Encyclopedia of Type Strains, Phase IV (KMG-IV): sequencing the most valuable type-strain genomes for metagenomic binning, comparative biology and taxonomic classification.</title>
        <authorList>
            <person name="Goeker M."/>
        </authorList>
    </citation>
    <scope>NUCLEOTIDE SEQUENCE [LARGE SCALE GENOMIC DNA]</scope>
    <source>
        <strain evidence="2 3">DSM 105453</strain>
    </source>
</reference>
<protein>
    <submittedName>
        <fullName evidence="2">Uncharacterized protein (DUF58 family)</fullName>
    </submittedName>
</protein>
<dbReference type="EMBL" id="JAFBFH010000024">
    <property type="protein sequence ID" value="MBM7716263.1"/>
    <property type="molecule type" value="Genomic_DNA"/>
</dbReference>
<keyword evidence="3" id="KW-1185">Reference proteome</keyword>
<evidence type="ECO:0000256" key="1">
    <source>
        <dbReference type="SAM" id="Phobius"/>
    </source>
</evidence>
<keyword evidence="1" id="KW-0812">Transmembrane</keyword>
<dbReference type="Proteomes" id="UP000823485">
    <property type="component" value="Unassembled WGS sequence"/>
</dbReference>
<keyword evidence="1" id="KW-1133">Transmembrane helix</keyword>
<name>A0ABS2RBQ9_9BACI</name>
<evidence type="ECO:0000313" key="3">
    <source>
        <dbReference type="Proteomes" id="UP000823485"/>
    </source>
</evidence>
<feature type="transmembrane region" description="Helical" evidence="1">
    <location>
        <begin position="32"/>
        <end position="48"/>
    </location>
</feature>
<gene>
    <name evidence="2" type="ORF">JOC94_003283</name>
</gene>
<accession>A0ABS2RBQ9</accession>
<dbReference type="PANTHER" id="PTHR34351">
    <property type="entry name" value="SLR1927 PROTEIN-RELATED"/>
    <property type="match status" value="1"/>
</dbReference>
<comment type="caution">
    <text evidence="2">The sequence shown here is derived from an EMBL/GenBank/DDBJ whole genome shotgun (WGS) entry which is preliminary data.</text>
</comment>
<dbReference type="RefSeq" id="WP_205179824.1">
    <property type="nucleotide sequence ID" value="NZ_JAFBFH010000024.1"/>
</dbReference>
<evidence type="ECO:0000313" key="2">
    <source>
        <dbReference type="EMBL" id="MBM7716263.1"/>
    </source>
</evidence>
<dbReference type="PANTHER" id="PTHR34351:SF2">
    <property type="entry name" value="DUF58 DOMAIN-CONTAINING PROTEIN"/>
    <property type="match status" value="1"/>
</dbReference>
<keyword evidence="1" id="KW-0472">Membrane</keyword>
<sequence>MLQSRIQMVLLLLFVLLFYVFSDSYFALFLLVASIVIVLFLGMSILMIKNRLVISIETVGTVHKHEEGAIYLRAKNHSFLPIAKVKCTLSVRNLLTGENENRKQHVFFAINAKARERIDLEMVSAYSGCIELRIEQVTCYDFMGVFSTRSEPKSMARLFVLPNTFLAAIDLSEANVEHRDGVMSAAVKKGSDSSEIFGIKEYVPGDNVKQIHWKLTSKFDDVIVKELSETVDHSFLILLETSISPGRKREAPAVTDAMMEAFVSISNSLLQYEHVISIGWFDHESNHLCIEEVYSVDHFIGLYSRFLQIQMLESEQSVMRHYLNMGEEICSHIVYITSEQAGGFAEDWPSELEITVLKCVESLPDDRERLTAEGTIFTPNNVEEELRQLSI</sequence>
<organism evidence="2 3">
    <name type="scientific">Siminovitchia thermophila</name>
    <dbReference type="NCBI Taxonomy" id="1245522"/>
    <lineage>
        <taxon>Bacteria</taxon>
        <taxon>Bacillati</taxon>
        <taxon>Bacillota</taxon>
        <taxon>Bacilli</taxon>
        <taxon>Bacillales</taxon>
        <taxon>Bacillaceae</taxon>
        <taxon>Siminovitchia</taxon>
    </lineage>
</organism>
<proteinExistence type="predicted"/>